<accession>A0A2S2QTH8</accession>
<dbReference type="EMBL" id="GGMS01011627">
    <property type="protein sequence ID" value="MBY80830.1"/>
    <property type="molecule type" value="Transcribed_RNA"/>
</dbReference>
<sequence length="125" mass="14972">MLIMSKNEKNRKIKSEVMKKLRATSNEVGSDCRCKRYKCFEVISPEERNRIIKDFNSLGEDNRQNEYLGGLIRILPVVQRRSRKDPNEAKFNDSSYSYRLRSYVNGALQDIFICYKAFFKYLWYF</sequence>
<reference evidence="1" key="1">
    <citation type="submission" date="2018-04" db="EMBL/GenBank/DDBJ databases">
        <title>Transcriptome assembly of Sipha flava.</title>
        <authorList>
            <person name="Scully E.D."/>
            <person name="Geib S.M."/>
            <person name="Palmer N.A."/>
            <person name="Koch K."/>
            <person name="Bradshaw J."/>
            <person name="Heng-Moss T."/>
            <person name="Sarath G."/>
        </authorList>
    </citation>
    <scope>NUCLEOTIDE SEQUENCE</scope>
</reference>
<gene>
    <name evidence="1" type="ORF">g.185448</name>
</gene>
<dbReference type="AlphaFoldDB" id="A0A2S2QTH8"/>
<proteinExistence type="predicted"/>
<name>A0A2S2QTH8_9HEMI</name>
<evidence type="ECO:0000313" key="1">
    <source>
        <dbReference type="EMBL" id="MBY80830.1"/>
    </source>
</evidence>
<organism evidence="1">
    <name type="scientific">Sipha flava</name>
    <name type="common">yellow sugarcane aphid</name>
    <dbReference type="NCBI Taxonomy" id="143950"/>
    <lineage>
        <taxon>Eukaryota</taxon>
        <taxon>Metazoa</taxon>
        <taxon>Ecdysozoa</taxon>
        <taxon>Arthropoda</taxon>
        <taxon>Hexapoda</taxon>
        <taxon>Insecta</taxon>
        <taxon>Pterygota</taxon>
        <taxon>Neoptera</taxon>
        <taxon>Paraneoptera</taxon>
        <taxon>Hemiptera</taxon>
        <taxon>Sternorrhyncha</taxon>
        <taxon>Aphidomorpha</taxon>
        <taxon>Aphidoidea</taxon>
        <taxon>Aphididae</taxon>
        <taxon>Sipha</taxon>
    </lineage>
</organism>
<protein>
    <submittedName>
        <fullName evidence="1">Uncharacterized protein</fullName>
    </submittedName>
</protein>